<dbReference type="GO" id="GO:0030288">
    <property type="term" value="C:outer membrane-bounded periplasmic space"/>
    <property type="evidence" value="ECO:0007669"/>
    <property type="project" value="InterPro"/>
</dbReference>
<dbReference type="Pfam" id="PF03480">
    <property type="entry name" value="DctP"/>
    <property type="match status" value="1"/>
</dbReference>
<evidence type="ECO:0000256" key="1">
    <source>
        <dbReference type="ARBA" id="ARBA00022729"/>
    </source>
</evidence>
<dbReference type="STRING" id="583355.Caka_0452"/>
<dbReference type="InterPro" id="IPR018389">
    <property type="entry name" value="DctP_fam"/>
</dbReference>
<dbReference type="GO" id="GO:0030246">
    <property type="term" value="F:carbohydrate binding"/>
    <property type="evidence" value="ECO:0007669"/>
    <property type="project" value="TreeGrafter"/>
</dbReference>
<proteinExistence type="predicted"/>
<dbReference type="GO" id="GO:0055085">
    <property type="term" value="P:transmembrane transport"/>
    <property type="evidence" value="ECO:0007669"/>
    <property type="project" value="InterPro"/>
</dbReference>
<name>D5EN42_CORAD</name>
<dbReference type="eggNOG" id="COG1638">
    <property type="taxonomic scope" value="Bacteria"/>
</dbReference>
<dbReference type="InterPro" id="IPR004682">
    <property type="entry name" value="TRAP_DctP"/>
</dbReference>
<dbReference type="NCBIfam" id="TIGR00787">
    <property type="entry name" value="dctP"/>
    <property type="match status" value="1"/>
</dbReference>
<keyword evidence="1" id="KW-0732">Signal</keyword>
<organism evidence="2 3">
    <name type="scientific">Coraliomargarita akajimensis (strain DSM 45221 / IAM 15411 / JCM 23193 / KCTC 12865 / 04OKA010-24)</name>
    <dbReference type="NCBI Taxonomy" id="583355"/>
    <lineage>
        <taxon>Bacteria</taxon>
        <taxon>Pseudomonadati</taxon>
        <taxon>Verrucomicrobiota</taxon>
        <taxon>Opitutia</taxon>
        <taxon>Puniceicoccales</taxon>
        <taxon>Coraliomargaritaceae</taxon>
        <taxon>Coraliomargarita</taxon>
    </lineage>
</organism>
<dbReference type="CDD" id="cd13671">
    <property type="entry name" value="PBP2_TRAP_SBP_like_3"/>
    <property type="match status" value="1"/>
</dbReference>
<dbReference type="NCBIfam" id="NF037995">
    <property type="entry name" value="TRAP_S1"/>
    <property type="match status" value="1"/>
</dbReference>
<dbReference type="EMBL" id="CP001998">
    <property type="protein sequence ID" value="ADE53477.1"/>
    <property type="molecule type" value="Genomic_DNA"/>
</dbReference>
<evidence type="ECO:0000313" key="2">
    <source>
        <dbReference type="EMBL" id="ADE53477.1"/>
    </source>
</evidence>
<gene>
    <name evidence="2" type="ordered locus">Caka_0452</name>
</gene>
<dbReference type="InterPro" id="IPR038404">
    <property type="entry name" value="TRAP_DctP_sf"/>
</dbReference>
<sequence>MKKAYLTLGFLVGLVAASLLFALLKPNNGGGSDNKRLKVAHGLPTTHPVHAGIEHFGERLLFYSGGRMQVEIYPNGQLGSETQTLEQMQAGTLDAAKVGGATLGSFVPTAKVFSLPYLFRSSEHYWEVLNGEVGQAMLDMLATNATGDPSGFRGIGYYDAGSRNFYAQKAILQPADLAGMKIRVMNDPVAIDMMKALGASPTPISWGELYTALQQGVVDGAENNPPSFVTSRHFEICKEFVFDHHSRVPDVLIVSSSTWDGLSEEEQGWMQQAAKDSTEYQRAAWAQGVAEALELMEAEGVNVQDTDMAPFVEATESVRAKYAVGELKALVERIQAVGK</sequence>
<accession>D5EN42</accession>
<dbReference type="PIRSF" id="PIRSF006470">
    <property type="entry name" value="DctB"/>
    <property type="match status" value="1"/>
</dbReference>
<dbReference type="RefSeq" id="WP_013042202.1">
    <property type="nucleotide sequence ID" value="NC_014008.1"/>
</dbReference>
<protein>
    <submittedName>
        <fullName evidence="2">TRAP dicarboxylate transporter, DctP subunit</fullName>
    </submittedName>
</protein>
<reference evidence="2 3" key="1">
    <citation type="journal article" date="2010" name="Stand. Genomic Sci.">
        <title>Complete genome sequence of Coraliomargarita akajimensis type strain (04OKA010-24).</title>
        <authorList>
            <person name="Mavromatis K."/>
            <person name="Abt B."/>
            <person name="Brambilla E."/>
            <person name="Lapidus A."/>
            <person name="Copeland A."/>
            <person name="Deshpande S."/>
            <person name="Nolan M."/>
            <person name="Lucas S."/>
            <person name="Tice H."/>
            <person name="Cheng J.F."/>
            <person name="Han C."/>
            <person name="Detter J.C."/>
            <person name="Woyke T."/>
            <person name="Goodwin L."/>
            <person name="Pitluck S."/>
            <person name="Held B."/>
            <person name="Brettin T."/>
            <person name="Tapia R."/>
            <person name="Ivanova N."/>
            <person name="Mikhailova N."/>
            <person name="Pati A."/>
            <person name="Liolios K."/>
            <person name="Chen A."/>
            <person name="Palaniappan K."/>
            <person name="Land M."/>
            <person name="Hauser L."/>
            <person name="Chang Y.J."/>
            <person name="Jeffries C.D."/>
            <person name="Rohde M."/>
            <person name="Goker M."/>
            <person name="Bristow J."/>
            <person name="Eisen J.A."/>
            <person name="Markowitz V."/>
            <person name="Hugenholtz P."/>
            <person name="Klenk H.P."/>
            <person name="Kyrpides N.C."/>
        </authorList>
    </citation>
    <scope>NUCLEOTIDE SEQUENCE [LARGE SCALE GENOMIC DNA]</scope>
    <source>
        <strain evidence="3">DSM 45221 / IAM 15411 / JCM 23193 / KCTC 12865</strain>
    </source>
</reference>
<dbReference type="Gene3D" id="3.40.190.170">
    <property type="entry name" value="Bacterial extracellular solute-binding protein, family 7"/>
    <property type="match status" value="1"/>
</dbReference>
<keyword evidence="3" id="KW-1185">Reference proteome</keyword>
<dbReference type="PANTHER" id="PTHR33376">
    <property type="match status" value="1"/>
</dbReference>
<dbReference type="OrthoDB" id="9776801at2"/>
<dbReference type="HOGENOM" id="CLU_036176_4_0_0"/>
<dbReference type="KEGG" id="caa:Caka_0452"/>
<dbReference type="PANTHER" id="PTHR33376:SF2">
    <property type="entry name" value="DICARBOXYLATE-BINDING PERIPLASMIC PROTEIN"/>
    <property type="match status" value="1"/>
</dbReference>
<dbReference type="AlphaFoldDB" id="D5EN42"/>
<dbReference type="Proteomes" id="UP000000925">
    <property type="component" value="Chromosome"/>
</dbReference>
<evidence type="ECO:0000313" key="3">
    <source>
        <dbReference type="Proteomes" id="UP000000925"/>
    </source>
</evidence>